<reference evidence="2" key="1">
    <citation type="journal article" date="2019" name="Sci. Rep.">
        <title>Draft genome of Tanacetum cinerariifolium, the natural source of mosquito coil.</title>
        <authorList>
            <person name="Yamashiro T."/>
            <person name="Shiraishi A."/>
            <person name="Satake H."/>
            <person name="Nakayama K."/>
        </authorList>
    </citation>
    <scope>NUCLEOTIDE SEQUENCE</scope>
</reference>
<name>A0A699JVE7_TANCI</name>
<proteinExistence type="predicted"/>
<organism evidence="2">
    <name type="scientific">Tanacetum cinerariifolium</name>
    <name type="common">Dalmatian daisy</name>
    <name type="synonym">Chrysanthemum cinerariifolium</name>
    <dbReference type="NCBI Taxonomy" id="118510"/>
    <lineage>
        <taxon>Eukaryota</taxon>
        <taxon>Viridiplantae</taxon>
        <taxon>Streptophyta</taxon>
        <taxon>Embryophyta</taxon>
        <taxon>Tracheophyta</taxon>
        <taxon>Spermatophyta</taxon>
        <taxon>Magnoliopsida</taxon>
        <taxon>eudicotyledons</taxon>
        <taxon>Gunneridae</taxon>
        <taxon>Pentapetalae</taxon>
        <taxon>asterids</taxon>
        <taxon>campanulids</taxon>
        <taxon>Asterales</taxon>
        <taxon>Asteraceae</taxon>
        <taxon>Asteroideae</taxon>
        <taxon>Anthemideae</taxon>
        <taxon>Anthemidinae</taxon>
        <taxon>Tanacetum</taxon>
    </lineage>
</organism>
<evidence type="ECO:0000256" key="1">
    <source>
        <dbReference type="SAM" id="MobiDB-lite"/>
    </source>
</evidence>
<gene>
    <name evidence="2" type="ORF">Tci_627859</name>
</gene>
<accession>A0A699JVE7</accession>
<feature type="region of interest" description="Disordered" evidence="1">
    <location>
        <begin position="88"/>
        <end position="109"/>
    </location>
</feature>
<sequence>MWLMSAFEELRGINLAWVIFEHSCKHAPGLKENSLICGGYVTKIAASLGYLNEDEVAKCSNPIESKTWAAKMFENKLDEGTNTLLQTKHIAPQPSQTGRQRQEPKGLDSSWGDWNASLNEIERRDVWIDSILMRNNYILEHSMPILYRLADQSNFSYPTFEPPNVLPYPYPHMPYSHPYMHYRKMGSPSFGEDHYGVHGDGY</sequence>
<protein>
    <submittedName>
        <fullName evidence="2">Uncharacterized protein</fullName>
    </submittedName>
</protein>
<comment type="caution">
    <text evidence="2">The sequence shown here is derived from an EMBL/GenBank/DDBJ whole genome shotgun (WGS) entry which is preliminary data.</text>
</comment>
<evidence type="ECO:0000313" key="2">
    <source>
        <dbReference type="EMBL" id="GFA55887.1"/>
    </source>
</evidence>
<dbReference type="AlphaFoldDB" id="A0A699JVE7"/>
<dbReference type="EMBL" id="BKCJ010445430">
    <property type="protein sequence ID" value="GFA55887.1"/>
    <property type="molecule type" value="Genomic_DNA"/>
</dbReference>